<accession>A0A0R1ED59</accession>
<feature type="transmembrane region" description="Helical" evidence="1">
    <location>
        <begin position="153"/>
        <end position="174"/>
    </location>
</feature>
<feature type="transmembrane region" description="Helical" evidence="1">
    <location>
        <begin position="127"/>
        <end position="147"/>
    </location>
</feature>
<dbReference type="OrthoDB" id="7968664at2759"/>
<evidence type="ECO:0000313" key="2">
    <source>
        <dbReference type="EMBL" id="KRK06051.1"/>
    </source>
</evidence>
<reference evidence="2 3" key="2">
    <citation type="journal article" date="2007" name="PLoS Biol.">
        <title>Principles of genome evolution in the Drosophila melanogaster species group.</title>
        <authorList>
            <person name="Ranz J.M."/>
            <person name="Maurin D."/>
            <person name="Chan Y.S."/>
            <person name="von Grotthuss M."/>
            <person name="Hillier L.W."/>
            <person name="Roote J."/>
            <person name="Ashburner M."/>
            <person name="Bergman C.M."/>
        </authorList>
    </citation>
    <scope>NUCLEOTIDE SEQUENCE [LARGE SCALE GENOMIC DNA]</scope>
    <source>
        <strain evidence="3">Tai18E2 / Tucson 14021-0261.01</strain>
    </source>
</reference>
<evidence type="ECO:0000256" key="1">
    <source>
        <dbReference type="SAM" id="Phobius"/>
    </source>
</evidence>
<feature type="transmembrane region" description="Helical" evidence="1">
    <location>
        <begin position="75"/>
        <end position="93"/>
    </location>
</feature>
<keyword evidence="1" id="KW-0812">Transmembrane</keyword>
<proteinExistence type="predicted"/>
<gene>
    <name evidence="2" type="primary">Dyak\GE16897</name>
    <name evidence="2" type="synonym">dyak_GLEANR_18275</name>
    <name evidence="2" type="synonym">GE16897</name>
    <name evidence="2" type="ORF">Dyak_GE16897</name>
</gene>
<keyword evidence="3" id="KW-1185">Reference proteome</keyword>
<protein>
    <submittedName>
        <fullName evidence="2">Uncharacterized protein, isoform B</fullName>
    </submittedName>
</protein>
<reference evidence="2 3" key="1">
    <citation type="journal article" date="2007" name="Nature">
        <title>Evolution of genes and genomes on the Drosophila phylogeny.</title>
        <authorList>
            <consortium name="Drosophila 12 Genomes Consortium"/>
            <person name="Clark A.G."/>
            <person name="Eisen M.B."/>
            <person name="Smith D.R."/>
            <person name="Bergman C.M."/>
            <person name="Oliver B."/>
            <person name="Markow T.A."/>
            <person name="Kaufman T.C."/>
            <person name="Kellis M."/>
            <person name="Gelbart W."/>
            <person name="Iyer V.N."/>
            <person name="Pollard D.A."/>
            <person name="Sackton T.B."/>
            <person name="Larracuente A.M."/>
            <person name="Singh N.D."/>
            <person name="Abad J.P."/>
            <person name="Abt D.N."/>
            <person name="Adryan B."/>
            <person name="Aguade M."/>
            <person name="Akashi H."/>
            <person name="Anderson W.W."/>
            <person name="Aquadro C.F."/>
            <person name="Ardell D.H."/>
            <person name="Arguello R."/>
            <person name="Artieri C.G."/>
            <person name="Barbash D.A."/>
            <person name="Barker D."/>
            <person name="Barsanti P."/>
            <person name="Batterham P."/>
            <person name="Batzoglou S."/>
            <person name="Begun D."/>
            <person name="Bhutkar A."/>
            <person name="Blanco E."/>
            <person name="Bosak S.A."/>
            <person name="Bradley R.K."/>
            <person name="Brand A.D."/>
            <person name="Brent M.R."/>
            <person name="Brooks A.N."/>
            <person name="Brown R.H."/>
            <person name="Butlin R.K."/>
            <person name="Caggese C."/>
            <person name="Calvi B.R."/>
            <person name="Bernardo de Carvalho A."/>
            <person name="Caspi A."/>
            <person name="Castrezana S."/>
            <person name="Celniker S.E."/>
            <person name="Chang J.L."/>
            <person name="Chapple C."/>
            <person name="Chatterji S."/>
            <person name="Chinwalla A."/>
            <person name="Civetta A."/>
            <person name="Clifton S.W."/>
            <person name="Comeron J.M."/>
            <person name="Costello J.C."/>
            <person name="Coyne J.A."/>
            <person name="Daub J."/>
            <person name="David R.G."/>
            <person name="Delcher A.L."/>
            <person name="Delehaunty K."/>
            <person name="Do C.B."/>
            <person name="Ebling H."/>
            <person name="Edwards K."/>
            <person name="Eickbush T."/>
            <person name="Evans J.D."/>
            <person name="Filipski A."/>
            <person name="Findeiss S."/>
            <person name="Freyhult E."/>
            <person name="Fulton L."/>
            <person name="Fulton R."/>
            <person name="Garcia A.C."/>
            <person name="Gardiner A."/>
            <person name="Garfield D.A."/>
            <person name="Garvin B.E."/>
            <person name="Gibson G."/>
            <person name="Gilbert D."/>
            <person name="Gnerre S."/>
            <person name="Godfrey J."/>
            <person name="Good R."/>
            <person name="Gotea V."/>
            <person name="Gravely B."/>
            <person name="Greenberg A.J."/>
            <person name="Griffiths-Jones S."/>
            <person name="Gross S."/>
            <person name="Guigo R."/>
            <person name="Gustafson E.A."/>
            <person name="Haerty W."/>
            <person name="Hahn M.W."/>
            <person name="Halligan D.L."/>
            <person name="Halpern A.L."/>
            <person name="Halter G.M."/>
            <person name="Han M.V."/>
            <person name="Heger A."/>
            <person name="Hillier L."/>
            <person name="Hinrichs A.S."/>
            <person name="Holmes I."/>
            <person name="Hoskins R.A."/>
            <person name="Hubisz M.J."/>
            <person name="Hultmark D."/>
            <person name="Huntley M.A."/>
            <person name="Jaffe D.B."/>
            <person name="Jagadeeshan S."/>
            <person name="Jeck W.R."/>
            <person name="Johnson J."/>
            <person name="Jones C.D."/>
            <person name="Jordan W.C."/>
            <person name="Karpen G.H."/>
            <person name="Kataoka E."/>
            <person name="Keightley P.D."/>
            <person name="Kheradpour P."/>
            <person name="Kirkness E.F."/>
            <person name="Koerich L.B."/>
            <person name="Kristiansen K."/>
            <person name="Kudrna D."/>
            <person name="Kulathinal R.J."/>
            <person name="Kumar S."/>
            <person name="Kwok R."/>
            <person name="Lander E."/>
            <person name="Langley C.H."/>
            <person name="Lapoint R."/>
            <person name="Lazzaro B.P."/>
            <person name="Lee S.J."/>
            <person name="Levesque L."/>
            <person name="Li R."/>
            <person name="Lin C.F."/>
            <person name="Lin M.F."/>
            <person name="Lindblad-Toh K."/>
            <person name="Llopart A."/>
            <person name="Long M."/>
            <person name="Low L."/>
            <person name="Lozovsky E."/>
            <person name="Lu J."/>
            <person name="Luo M."/>
            <person name="Machado C.A."/>
            <person name="Makalowski W."/>
            <person name="Marzo M."/>
            <person name="Matsuda M."/>
            <person name="Matzkin L."/>
            <person name="McAllister B."/>
            <person name="McBride C.S."/>
            <person name="McKernan B."/>
            <person name="McKernan K."/>
            <person name="Mendez-Lago M."/>
            <person name="Minx P."/>
            <person name="Mollenhauer M.U."/>
            <person name="Montooth K."/>
            <person name="Mount S.M."/>
            <person name="Mu X."/>
            <person name="Myers E."/>
            <person name="Negre B."/>
            <person name="Newfeld S."/>
            <person name="Nielsen R."/>
            <person name="Noor M.A."/>
            <person name="O'Grady P."/>
            <person name="Pachter L."/>
            <person name="Papaceit M."/>
            <person name="Parisi M.J."/>
            <person name="Parisi M."/>
            <person name="Parts L."/>
            <person name="Pedersen J.S."/>
            <person name="Pesole G."/>
            <person name="Phillippy A.M."/>
            <person name="Ponting C.P."/>
            <person name="Pop M."/>
            <person name="Porcelli D."/>
            <person name="Powell J.R."/>
            <person name="Prohaska S."/>
            <person name="Pruitt K."/>
            <person name="Puig M."/>
            <person name="Quesneville H."/>
            <person name="Ram K.R."/>
            <person name="Rand D."/>
            <person name="Rasmussen M.D."/>
            <person name="Reed L.K."/>
            <person name="Reenan R."/>
            <person name="Reily A."/>
            <person name="Remington K.A."/>
            <person name="Rieger T.T."/>
            <person name="Ritchie M.G."/>
            <person name="Robin C."/>
            <person name="Rogers Y.H."/>
            <person name="Rohde C."/>
            <person name="Rozas J."/>
            <person name="Rubenfield M.J."/>
            <person name="Ruiz A."/>
            <person name="Russo S."/>
            <person name="Salzberg S.L."/>
            <person name="Sanchez-Gracia A."/>
            <person name="Saranga D.J."/>
            <person name="Sato H."/>
            <person name="Schaeffer S.W."/>
            <person name="Schatz M.C."/>
            <person name="Schlenke T."/>
            <person name="Schwartz R."/>
            <person name="Segarra C."/>
            <person name="Singh R.S."/>
            <person name="Sirot L."/>
            <person name="Sirota M."/>
            <person name="Sisneros N.B."/>
            <person name="Smith C.D."/>
            <person name="Smith T.F."/>
            <person name="Spieth J."/>
            <person name="Stage D.E."/>
            <person name="Stark A."/>
            <person name="Stephan W."/>
            <person name="Strausberg R.L."/>
            <person name="Strempel S."/>
            <person name="Sturgill D."/>
            <person name="Sutton G."/>
            <person name="Sutton G.G."/>
            <person name="Tao W."/>
            <person name="Teichmann S."/>
            <person name="Tobari Y.N."/>
            <person name="Tomimura Y."/>
            <person name="Tsolas J.M."/>
            <person name="Valente V.L."/>
            <person name="Venter E."/>
            <person name="Venter J.C."/>
            <person name="Vicario S."/>
            <person name="Vieira F.G."/>
            <person name="Vilella A.J."/>
            <person name="Villasante A."/>
            <person name="Walenz B."/>
            <person name="Wang J."/>
            <person name="Wasserman M."/>
            <person name="Watts T."/>
            <person name="Wilson D."/>
            <person name="Wilson R.K."/>
            <person name="Wing R.A."/>
            <person name="Wolfner M.F."/>
            <person name="Wong A."/>
            <person name="Wong G.K."/>
            <person name="Wu C.I."/>
            <person name="Wu G."/>
            <person name="Yamamoto D."/>
            <person name="Yang H.P."/>
            <person name="Yang S.P."/>
            <person name="Yorke J.A."/>
            <person name="Yoshida K."/>
            <person name="Zdobnov E."/>
            <person name="Zhang P."/>
            <person name="Zhang Y."/>
            <person name="Zimin A.V."/>
            <person name="Baldwin J."/>
            <person name="Abdouelleil A."/>
            <person name="Abdulkadir J."/>
            <person name="Abebe A."/>
            <person name="Abera B."/>
            <person name="Abreu J."/>
            <person name="Acer S.C."/>
            <person name="Aftuck L."/>
            <person name="Alexander A."/>
            <person name="An P."/>
            <person name="Anderson E."/>
            <person name="Anderson S."/>
            <person name="Arachi H."/>
            <person name="Azer M."/>
            <person name="Bachantsang P."/>
            <person name="Barry A."/>
            <person name="Bayul T."/>
            <person name="Berlin A."/>
            <person name="Bessette D."/>
            <person name="Bloom T."/>
            <person name="Blye J."/>
            <person name="Boguslavskiy L."/>
            <person name="Bonnet C."/>
            <person name="Boukhgalter B."/>
            <person name="Bourzgui I."/>
            <person name="Brown A."/>
            <person name="Cahill P."/>
            <person name="Channer S."/>
            <person name="Cheshatsang Y."/>
            <person name="Chuda L."/>
            <person name="Citroen M."/>
            <person name="Collymore A."/>
            <person name="Cooke P."/>
            <person name="Costello M."/>
            <person name="D'Aco K."/>
            <person name="Daza R."/>
            <person name="De Haan G."/>
            <person name="DeGray S."/>
            <person name="DeMaso C."/>
            <person name="Dhargay N."/>
            <person name="Dooley K."/>
            <person name="Dooley E."/>
            <person name="Doricent M."/>
            <person name="Dorje P."/>
            <person name="Dorjee K."/>
            <person name="Dupes A."/>
            <person name="Elong R."/>
            <person name="Falk J."/>
            <person name="Farina A."/>
            <person name="Faro S."/>
            <person name="Ferguson D."/>
            <person name="Fisher S."/>
            <person name="Foley C.D."/>
            <person name="Franke A."/>
            <person name="Friedrich D."/>
            <person name="Gadbois L."/>
            <person name="Gearin G."/>
            <person name="Gearin C.R."/>
            <person name="Giannoukos G."/>
            <person name="Goode T."/>
            <person name="Graham J."/>
            <person name="Grandbois E."/>
            <person name="Grewal S."/>
            <person name="Gyaltsen K."/>
            <person name="Hafez N."/>
            <person name="Hagos B."/>
            <person name="Hall J."/>
            <person name="Henson C."/>
            <person name="Hollinger A."/>
            <person name="Honan T."/>
            <person name="Huard M.D."/>
            <person name="Hughes L."/>
            <person name="Hurhula B."/>
            <person name="Husby M.E."/>
            <person name="Kamat A."/>
            <person name="Kanga B."/>
            <person name="Kashin S."/>
            <person name="Khazanovich D."/>
            <person name="Kisner P."/>
            <person name="Lance K."/>
            <person name="Lara M."/>
            <person name="Lee W."/>
            <person name="Lennon N."/>
            <person name="Letendre F."/>
            <person name="LeVine R."/>
            <person name="Lipovsky A."/>
            <person name="Liu X."/>
            <person name="Liu J."/>
            <person name="Liu S."/>
            <person name="Lokyitsang T."/>
            <person name="Lokyitsang Y."/>
            <person name="Lubonja R."/>
            <person name="Lui A."/>
            <person name="MacDonald P."/>
            <person name="Magnisalis V."/>
            <person name="Maru K."/>
            <person name="Matthews C."/>
            <person name="McCusker W."/>
            <person name="McDonough S."/>
            <person name="Mehta T."/>
            <person name="Meldrim J."/>
            <person name="Meneus L."/>
            <person name="Mihai O."/>
            <person name="Mihalev A."/>
            <person name="Mihova T."/>
            <person name="Mittelman R."/>
            <person name="Mlenga V."/>
            <person name="Montmayeur A."/>
            <person name="Mulrain L."/>
            <person name="Navidi A."/>
            <person name="Naylor J."/>
            <person name="Negash T."/>
            <person name="Nguyen T."/>
            <person name="Nguyen N."/>
            <person name="Nicol R."/>
            <person name="Norbu C."/>
            <person name="Norbu N."/>
            <person name="Novod N."/>
            <person name="O'Neill B."/>
            <person name="Osman S."/>
            <person name="Markiewicz E."/>
            <person name="Oyono O.L."/>
            <person name="Patti C."/>
            <person name="Phunkhang P."/>
            <person name="Pierre F."/>
            <person name="Priest M."/>
            <person name="Raghuraman S."/>
            <person name="Rege F."/>
            <person name="Reyes R."/>
            <person name="Rise C."/>
            <person name="Rogov P."/>
            <person name="Ross K."/>
            <person name="Ryan E."/>
            <person name="Settipalli S."/>
            <person name="Shea T."/>
            <person name="Sherpa N."/>
            <person name="Shi L."/>
            <person name="Shih D."/>
            <person name="Sparrow T."/>
            <person name="Spaulding J."/>
            <person name="Stalker J."/>
            <person name="Stange-Thomann N."/>
            <person name="Stavropoulos S."/>
            <person name="Stone C."/>
            <person name="Strader C."/>
            <person name="Tesfaye S."/>
            <person name="Thomson T."/>
            <person name="Thoulutsang Y."/>
            <person name="Thoulutsang D."/>
            <person name="Topham K."/>
            <person name="Topping I."/>
            <person name="Tsamla T."/>
            <person name="Vassiliev H."/>
            <person name="Vo A."/>
            <person name="Wangchuk T."/>
            <person name="Wangdi T."/>
            <person name="Weiand M."/>
            <person name="Wilkinson J."/>
            <person name="Wilson A."/>
            <person name="Yadav S."/>
            <person name="Young G."/>
            <person name="Yu Q."/>
            <person name="Zembek L."/>
            <person name="Zhong D."/>
            <person name="Zimmer A."/>
            <person name="Zwirko Z."/>
            <person name="Jaffe D.B."/>
            <person name="Alvarez P."/>
            <person name="Brockman W."/>
            <person name="Butler J."/>
            <person name="Chin C."/>
            <person name="Gnerre S."/>
            <person name="Grabherr M."/>
            <person name="Kleber M."/>
            <person name="Mauceli E."/>
            <person name="MacCallum I."/>
        </authorList>
    </citation>
    <scope>NUCLEOTIDE SEQUENCE [LARGE SCALE GENOMIC DNA]</scope>
    <source>
        <strain evidence="3">Tai18E2 / Tucson 14021-0261.01</strain>
    </source>
</reference>
<dbReference type="EMBL" id="CM000162">
    <property type="protein sequence ID" value="KRK06051.1"/>
    <property type="molecule type" value="Genomic_DNA"/>
</dbReference>
<name>A0A0R1ED59_DROYA</name>
<dbReference type="AlphaFoldDB" id="A0A0R1ED59"/>
<dbReference type="KEGG" id="dya:Dyak_GE16897"/>
<dbReference type="Proteomes" id="UP000002282">
    <property type="component" value="Chromosome X"/>
</dbReference>
<organism evidence="2 3">
    <name type="scientific">Drosophila yakuba</name>
    <name type="common">Fruit fly</name>
    <dbReference type="NCBI Taxonomy" id="7245"/>
    <lineage>
        <taxon>Eukaryota</taxon>
        <taxon>Metazoa</taxon>
        <taxon>Ecdysozoa</taxon>
        <taxon>Arthropoda</taxon>
        <taxon>Hexapoda</taxon>
        <taxon>Insecta</taxon>
        <taxon>Pterygota</taxon>
        <taxon>Neoptera</taxon>
        <taxon>Endopterygota</taxon>
        <taxon>Diptera</taxon>
        <taxon>Brachycera</taxon>
        <taxon>Muscomorpha</taxon>
        <taxon>Ephydroidea</taxon>
        <taxon>Drosophilidae</taxon>
        <taxon>Drosophila</taxon>
        <taxon>Sophophora</taxon>
    </lineage>
</organism>
<sequence>MPTNIPKLDLPNSNTKMFEMQHITFRIRTLLHRAFYLSGDYDMYSIWNFCPMTNWNQAKALLQSCSLCRAESFPIVFWLVVLFSLFGAGFNCYELMQVWSCPCAKLAVWRQRHFYVLDHWALRKARLVSSGIIMIAWLMLIYGIIAISPHAMLPWILVTSFVLSVEWFIWLLEVITGRLPINLQTLLSQVLHVFFLGMVCCVKSVFEVALGEHVEHSLRII</sequence>
<evidence type="ECO:0000313" key="3">
    <source>
        <dbReference type="Proteomes" id="UP000002282"/>
    </source>
</evidence>
<keyword evidence="1" id="KW-0472">Membrane</keyword>
<keyword evidence="1" id="KW-1133">Transmembrane helix</keyword>
<dbReference type="eggNOG" id="ENOG502RNIR">
    <property type="taxonomic scope" value="Eukaryota"/>
</dbReference>